<organism evidence="1 2">
    <name type="scientific">Ramlibacter pallidus</name>
    <dbReference type="NCBI Taxonomy" id="2780087"/>
    <lineage>
        <taxon>Bacteria</taxon>
        <taxon>Pseudomonadati</taxon>
        <taxon>Pseudomonadota</taxon>
        <taxon>Betaproteobacteria</taxon>
        <taxon>Burkholderiales</taxon>
        <taxon>Comamonadaceae</taxon>
        <taxon>Ramlibacter</taxon>
    </lineage>
</organism>
<name>A0ABR9S6M8_9BURK</name>
<reference evidence="1 2" key="1">
    <citation type="submission" date="2020-10" db="EMBL/GenBank/DDBJ databases">
        <title>Ramlibacter sp. HM2 16S ribosomal RNA gene Genome sequencing and assembly.</title>
        <authorList>
            <person name="Kang M."/>
        </authorList>
    </citation>
    <scope>NUCLEOTIDE SEQUENCE [LARGE SCALE GENOMIC DNA]</scope>
    <source>
        <strain evidence="1 2">HM2</strain>
    </source>
</reference>
<protein>
    <submittedName>
        <fullName evidence="1">Uncharacterized protein</fullName>
    </submittedName>
</protein>
<dbReference type="EMBL" id="JADDIV010000004">
    <property type="protein sequence ID" value="MBE7369138.1"/>
    <property type="molecule type" value="Genomic_DNA"/>
</dbReference>
<dbReference type="Proteomes" id="UP000806285">
    <property type="component" value="Unassembled WGS sequence"/>
</dbReference>
<accession>A0ABR9S6M8</accession>
<keyword evidence="2" id="KW-1185">Reference proteome</keyword>
<evidence type="ECO:0000313" key="1">
    <source>
        <dbReference type="EMBL" id="MBE7369138.1"/>
    </source>
</evidence>
<comment type="caution">
    <text evidence="1">The sequence shown here is derived from an EMBL/GenBank/DDBJ whole genome shotgun (WGS) entry which is preliminary data.</text>
</comment>
<proteinExistence type="predicted"/>
<gene>
    <name evidence="1" type="ORF">IM787_16365</name>
</gene>
<evidence type="ECO:0000313" key="2">
    <source>
        <dbReference type="Proteomes" id="UP000806285"/>
    </source>
</evidence>
<sequence length="147" mass="15795">MSFMKTAAGHQVLKDRSAGLPQRLRMALILIDGHRSLEEVLAATANSGVTRADIERLMAMGLVADEPGDSYPVPLLTETRTTATERERYMRAYEIATRLTADVGARDLNLAVEGAASLAELEALAPRIRAAVGPVRFAPLDAALRPA</sequence>